<gene>
    <name evidence="1" type="ORF">SAMN02744037_00721</name>
</gene>
<evidence type="ECO:0000313" key="2">
    <source>
        <dbReference type="Proteomes" id="UP000242497"/>
    </source>
</evidence>
<dbReference type="EMBL" id="FRAE01000012">
    <property type="protein sequence ID" value="SHJ74304.1"/>
    <property type="molecule type" value="Genomic_DNA"/>
</dbReference>
<name>A0A1M6LSW0_9FIRM</name>
<organism evidence="1 2">
    <name type="scientific">Tepidibacter formicigenes DSM 15518</name>
    <dbReference type="NCBI Taxonomy" id="1123349"/>
    <lineage>
        <taxon>Bacteria</taxon>
        <taxon>Bacillati</taxon>
        <taxon>Bacillota</taxon>
        <taxon>Clostridia</taxon>
        <taxon>Peptostreptococcales</taxon>
        <taxon>Peptostreptococcaceae</taxon>
        <taxon>Tepidibacter</taxon>
    </lineage>
</organism>
<proteinExistence type="predicted"/>
<dbReference type="Pfam" id="PF04985">
    <property type="entry name" value="Phage_tube"/>
    <property type="match status" value="1"/>
</dbReference>
<keyword evidence="2" id="KW-1185">Reference proteome</keyword>
<dbReference type="OrthoDB" id="9814992at2"/>
<dbReference type="AlphaFoldDB" id="A0A1M6LSW0"/>
<dbReference type="InterPro" id="IPR006498">
    <property type="entry name" value="Tail_tube"/>
</dbReference>
<accession>A0A1M6LSW0</accession>
<sequence>MPKVNEAVINFAVYENSTEYYGMAEVTLPEISNLTEEVKGAGISGTFESVVLGHLEAMTLTLNFRTLVKDAVALLEPRDHQIDLRVAQQGKDTVSGKTTVTPIKHVMVVKPKKLNPGKVAPASPAEASGEYAVTYWATFIDGEKVLEVDILNFIYLVNGTDYLADVRKALGK</sequence>
<evidence type="ECO:0008006" key="3">
    <source>
        <dbReference type="Google" id="ProtNLM"/>
    </source>
</evidence>
<reference evidence="2" key="1">
    <citation type="submission" date="2016-11" db="EMBL/GenBank/DDBJ databases">
        <authorList>
            <person name="Varghese N."/>
            <person name="Submissions S."/>
        </authorList>
    </citation>
    <scope>NUCLEOTIDE SEQUENCE [LARGE SCALE GENOMIC DNA]</scope>
    <source>
        <strain evidence="2">DSM 15518</strain>
    </source>
</reference>
<evidence type="ECO:0000313" key="1">
    <source>
        <dbReference type="EMBL" id="SHJ74304.1"/>
    </source>
</evidence>
<dbReference type="STRING" id="1123349.SAMN02744037_00721"/>
<protein>
    <recommendedName>
        <fullName evidence="3">Phage major tail tube protein</fullName>
    </recommendedName>
</protein>
<dbReference type="RefSeq" id="WP_072887350.1">
    <property type="nucleotide sequence ID" value="NZ_FRAE01000012.1"/>
</dbReference>
<dbReference type="Proteomes" id="UP000242497">
    <property type="component" value="Unassembled WGS sequence"/>
</dbReference>